<dbReference type="Proteomes" id="UP000244810">
    <property type="component" value="Unassembled WGS sequence"/>
</dbReference>
<dbReference type="PANTHER" id="PTHR45138">
    <property type="entry name" value="REGULATORY COMPONENTS OF SENSORY TRANSDUCTION SYSTEM"/>
    <property type="match status" value="1"/>
</dbReference>
<feature type="transmembrane region" description="Helical" evidence="4">
    <location>
        <begin position="67"/>
        <end position="86"/>
    </location>
</feature>
<dbReference type="EMBL" id="QDDR01000013">
    <property type="protein sequence ID" value="PVE45599.1"/>
    <property type="molecule type" value="Genomic_DNA"/>
</dbReference>
<dbReference type="GO" id="GO:0052621">
    <property type="term" value="F:diguanylate cyclase activity"/>
    <property type="evidence" value="ECO:0007669"/>
    <property type="project" value="UniProtKB-EC"/>
</dbReference>
<dbReference type="InterPro" id="IPR029787">
    <property type="entry name" value="Nucleotide_cyclase"/>
</dbReference>
<keyword evidence="7" id="KW-1185">Reference proteome</keyword>
<feature type="region of interest" description="Disordered" evidence="3">
    <location>
        <begin position="429"/>
        <end position="455"/>
    </location>
</feature>
<dbReference type="EC" id="2.7.7.65" evidence="1"/>
<evidence type="ECO:0000313" key="6">
    <source>
        <dbReference type="EMBL" id="PVE45599.1"/>
    </source>
</evidence>
<comment type="caution">
    <text evidence="6">The sequence shown here is derived from an EMBL/GenBank/DDBJ whole genome shotgun (WGS) entry which is preliminary data.</text>
</comment>
<dbReference type="InterPro" id="IPR050469">
    <property type="entry name" value="Diguanylate_Cyclase"/>
</dbReference>
<dbReference type="PROSITE" id="PS50887">
    <property type="entry name" value="GGDEF"/>
    <property type="match status" value="1"/>
</dbReference>
<feature type="transmembrane region" description="Helical" evidence="4">
    <location>
        <begin position="115"/>
        <end position="132"/>
    </location>
</feature>
<dbReference type="GO" id="GO:0005886">
    <property type="term" value="C:plasma membrane"/>
    <property type="evidence" value="ECO:0007669"/>
    <property type="project" value="TreeGrafter"/>
</dbReference>
<evidence type="ECO:0000256" key="3">
    <source>
        <dbReference type="SAM" id="MobiDB-lite"/>
    </source>
</evidence>
<dbReference type="SUPFAM" id="SSF55073">
    <property type="entry name" value="Nucleotide cyclase"/>
    <property type="match status" value="1"/>
</dbReference>
<evidence type="ECO:0000256" key="2">
    <source>
        <dbReference type="ARBA" id="ARBA00034247"/>
    </source>
</evidence>
<feature type="transmembrane region" description="Helical" evidence="4">
    <location>
        <begin position="242"/>
        <end position="262"/>
    </location>
</feature>
<evidence type="ECO:0000313" key="7">
    <source>
        <dbReference type="Proteomes" id="UP000244810"/>
    </source>
</evidence>
<proteinExistence type="predicted"/>
<feature type="domain" description="GGDEF" evidence="5">
    <location>
        <begin position="296"/>
        <end position="431"/>
    </location>
</feature>
<dbReference type="RefSeq" id="WP_107754911.1">
    <property type="nucleotide sequence ID" value="NZ_QBKF01000018.1"/>
</dbReference>
<dbReference type="InterPro" id="IPR000160">
    <property type="entry name" value="GGDEF_dom"/>
</dbReference>
<feature type="compositionally biased region" description="Low complexity" evidence="3">
    <location>
        <begin position="441"/>
        <end position="455"/>
    </location>
</feature>
<feature type="transmembrane region" description="Helical" evidence="4">
    <location>
        <begin position="37"/>
        <end position="55"/>
    </location>
</feature>
<sequence length="455" mass="48535">MPDRTSDRLLQLAPFVTIGLVVAGLIANLAGGPRPGPALSLPTALAYALLAILWHQDLTRPAHRRHPRLTLILAPAIAALCLLTLADRWTGILGGTLDAAVRTAELGQFGLNGHVSSKSLLFIAACALALLGTRRNRPLASLFVLALLAICNVAVVDLAMAGALWDRELSVWSTLAAFTLTLAATLRLRERSLFSPLFLPGPAGMALRLMAGLSLVMPMLAGWIYAYLMAPKPQEVDLIAKLLGGLGWVMFQMTFLLGLIIARQLRKTEATAQRDPLTGLLNRAGIAAAVRGVKADVAGVLMTEVDGFAGLNDALGNPRGETLLRDIAAAIRAEMPEDDAIIGRLWNDEFLIVVPNLVLPQLEQRAEALRQAVARLPPLATGEGLHHPRLTVGCATYIPSRMSFNALLNDADSALHWVTTARRDWFTEAEATDQAPPASPPEDASAVPAAAARAR</sequence>
<gene>
    <name evidence="6" type="ORF">DDE23_20255</name>
</gene>
<dbReference type="GO" id="GO:1902201">
    <property type="term" value="P:negative regulation of bacterial-type flagellum-dependent cell motility"/>
    <property type="evidence" value="ECO:0007669"/>
    <property type="project" value="TreeGrafter"/>
</dbReference>
<keyword evidence="4" id="KW-0472">Membrane</keyword>
<evidence type="ECO:0000256" key="1">
    <source>
        <dbReference type="ARBA" id="ARBA00012528"/>
    </source>
</evidence>
<reference evidence="6 7" key="1">
    <citation type="journal article" date="2011" name="Syst. Appl. Microbiol.">
        <title>Defluviimonas denitrificans gen. nov., sp. nov., and Pararhodobacter aggregans gen. nov., sp. nov., non-phototrophic Rhodobacteraceae from the biofilter of a marine aquaculture.</title>
        <authorList>
            <person name="Foesel B.U."/>
            <person name="Drake H.L."/>
            <person name="Schramm A."/>
        </authorList>
    </citation>
    <scope>NUCLEOTIDE SEQUENCE [LARGE SCALE GENOMIC DNA]</scope>
    <source>
        <strain evidence="6 7">D1-19</strain>
    </source>
</reference>
<keyword evidence="4" id="KW-1133">Transmembrane helix</keyword>
<dbReference type="Gene3D" id="3.30.70.270">
    <property type="match status" value="1"/>
</dbReference>
<dbReference type="InterPro" id="IPR043128">
    <property type="entry name" value="Rev_trsase/Diguanyl_cyclase"/>
</dbReference>
<protein>
    <recommendedName>
        <fullName evidence="1">diguanylate cyclase</fullName>
        <ecNumber evidence="1">2.7.7.65</ecNumber>
    </recommendedName>
</protein>
<evidence type="ECO:0000259" key="5">
    <source>
        <dbReference type="PROSITE" id="PS50887"/>
    </source>
</evidence>
<dbReference type="SMART" id="SM00267">
    <property type="entry name" value="GGDEF"/>
    <property type="match status" value="1"/>
</dbReference>
<dbReference type="OrthoDB" id="9812260at2"/>
<feature type="transmembrane region" description="Helical" evidence="4">
    <location>
        <begin position="171"/>
        <end position="188"/>
    </location>
</feature>
<accession>A0A2T7ULS4</accession>
<feature type="transmembrane region" description="Helical" evidence="4">
    <location>
        <begin position="139"/>
        <end position="165"/>
    </location>
</feature>
<keyword evidence="4" id="KW-0812">Transmembrane</keyword>
<dbReference type="NCBIfam" id="TIGR00254">
    <property type="entry name" value="GGDEF"/>
    <property type="match status" value="1"/>
</dbReference>
<evidence type="ECO:0000256" key="4">
    <source>
        <dbReference type="SAM" id="Phobius"/>
    </source>
</evidence>
<comment type="catalytic activity">
    <reaction evidence="2">
        <text>2 GTP = 3',3'-c-di-GMP + 2 diphosphate</text>
        <dbReference type="Rhea" id="RHEA:24898"/>
        <dbReference type="ChEBI" id="CHEBI:33019"/>
        <dbReference type="ChEBI" id="CHEBI:37565"/>
        <dbReference type="ChEBI" id="CHEBI:58805"/>
        <dbReference type="EC" id="2.7.7.65"/>
    </reaction>
</comment>
<dbReference type="PANTHER" id="PTHR45138:SF9">
    <property type="entry name" value="DIGUANYLATE CYCLASE DGCM-RELATED"/>
    <property type="match status" value="1"/>
</dbReference>
<feature type="transmembrane region" description="Helical" evidence="4">
    <location>
        <begin position="12"/>
        <end position="31"/>
    </location>
</feature>
<dbReference type="CDD" id="cd01949">
    <property type="entry name" value="GGDEF"/>
    <property type="match status" value="1"/>
</dbReference>
<name>A0A2T7ULS4_9RHOB</name>
<dbReference type="GO" id="GO:0043709">
    <property type="term" value="P:cell adhesion involved in single-species biofilm formation"/>
    <property type="evidence" value="ECO:0007669"/>
    <property type="project" value="TreeGrafter"/>
</dbReference>
<dbReference type="Pfam" id="PF00990">
    <property type="entry name" value="GGDEF"/>
    <property type="match status" value="1"/>
</dbReference>
<organism evidence="6 7">
    <name type="scientific">Pararhodobacter aggregans</name>
    <dbReference type="NCBI Taxonomy" id="404875"/>
    <lineage>
        <taxon>Bacteria</taxon>
        <taxon>Pseudomonadati</taxon>
        <taxon>Pseudomonadota</taxon>
        <taxon>Alphaproteobacteria</taxon>
        <taxon>Rhodobacterales</taxon>
        <taxon>Paracoccaceae</taxon>
        <taxon>Pararhodobacter</taxon>
    </lineage>
</organism>
<feature type="transmembrane region" description="Helical" evidence="4">
    <location>
        <begin position="209"/>
        <end position="230"/>
    </location>
</feature>
<dbReference type="AlphaFoldDB" id="A0A2T7ULS4"/>